<comment type="caution">
    <text evidence="5">The sequence shown here is derived from an EMBL/GenBank/DDBJ whole genome shotgun (WGS) entry which is preliminary data.</text>
</comment>
<accession>A0ABD0WEK1</accession>
<reference evidence="5 6" key="1">
    <citation type="submission" date="2024-06" db="EMBL/GenBank/DDBJ databases">
        <authorList>
            <person name="Pan Q."/>
            <person name="Wen M."/>
            <person name="Jouanno E."/>
            <person name="Zahm M."/>
            <person name="Klopp C."/>
            <person name="Cabau C."/>
            <person name="Louis A."/>
            <person name="Berthelot C."/>
            <person name="Parey E."/>
            <person name="Roest Crollius H."/>
            <person name="Montfort J."/>
            <person name="Robinson-Rechavi M."/>
            <person name="Bouchez O."/>
            <person name="Lampietro C."/>
            <person name="Lopez Roques C."/>
            <person name="Donnadieu C."/>
            <person name="Postlethwait J."/>
            <person name="Bobe J."/>
            <person name="Verreycken H."/>
            <person name="Guiguen Y."/>
        </authorList>
    </citation>
    <scope>NUCLEOTIDE SEQUENCE [LARGE SCALE GENOMIC DNA]</scope>
    <source>
        <strain evidence="5">Up_M1</strain>
        <tissue evidence="5">Testis</tissue>
    </source>
</reference>
<dbReference type="PANTHER" id="PTHR45632">
    <property type="entry name" value="LD33804P"/>
    <property type="match status" value="1"/>
</dbReference>
<evidence type="ECO:0000259" key="4">
    <source>
        <dbReference type="PROSITE" id="PS50097"/>
    </source>
</evidence>
<dbReference type="Proteomes" id="UP001557470">
    <property type="component" value="Unassembled WGS sequence"/>
</dbReference>
<dbReference type="Gene3D" id="2.120.10.80">
    <property type="entry name" value="Kelch-type beta propeller"/>
    <property type="match status" value="1"/>
</dbReference>
<proteinExistence type="predicted"/>
<feature type="domain" description="BTB" evidence="4">
    <location>
        <begin position="268"/>
        <end position="335"/>
    </location>
</feature>
<organism evidence="5 6">
    <name type="scientific">Umbra pygmaea</name>
    <name type="common">Eastern mudminnow</name>
    <dbReference type="NCBI Taxonomy" id="75934"/>
    <lineage>
        <taxon>Eukaryota</taxon>
        <taxon>Metazoa</taxon>
        <taxon>Chordata</taxon>
        <taxon>Craniata</taxon>
        <taxon>Vertebrata</taxon>
        <taxon>Euteleostomi</taxon>
        <taxon>Actinopterygii</taxon>
        <taxon>Neopterygii</taxon>
        <taxon>Teleostei</taxon>
        <taxon>Protacanthopterygii</taxon>
        <taxon>Esociformes</taxon>
        <taxon>Umbridae</taxon>
        <taxon>Umbra</taxon>
    </lineage>
</organism>
<dbReference type="SMART" id="SM00875">
    <property type="entry name" value="BACK"/>
    <property type="match status" value="1"/>
</dbReference>
<dbReference type="SMART" id="SM00225">
    <property type="entry name" value="BTB"/>
    <property type="match status" value="2"/>
</dbReference>
<dbReference type="SUPFAM" id="SSF54695">
    <property type="entry name" value="POZ domain"/>
    <property type="match status" value="2"/>
</dbReference>
<evidence type="ECO:0000256" key="1">
    <source>
        <dbReference type="ARBA" id="ARBA00022441"/>
    </source>
</evidence>
<dbReference type="EMBL" id="JAGEUA010000007">
    <property type="protein sequence ID" value="KAL0970099.1"/>
    <property type="molecule type" value="Genomic_DNA"/>
</dbReference>
<dbReference type="InterPro" id="IPR000210">
    <property type="entry name" value="BTB/POZ_dom"/>
</dbReference>
<dbReference type="FunFam" id="1.25.40.420:FF:000001">
    <property type="entry name" value="Kelch-like family member 12"/>
    <property type="match status" value="1"/>
</dbReference>
<evidence type="ECO:0000256" key="2">
    <source>
        <dbReference type="ARBA" id="ARBA00022737"/>
    </source>
</evidence>
<evidence type="ECO:0000256" key="3">
    <source>
        <dbReference type="SAM" id="MobiDB-lite"/>
    </source>
</evidence>
<keyword evidence="1" id="KW-0880">Kelch repeat</keyword>
<feature type="compositionally biased region" description="Basic and acidic residues" evidence="3">
    <location>
        <begin position="77"/>
        <end position="88"/>
    </location>
</feature>
<dbReference type="Gene3D" id="1.25.40.420">
    <property type="match status" value="1"/>
</dbReference>
<gene>
    <name evidence="5" type="ORF">UPYG_G00237120</name>
</gene>
<sequence length="828" mass="93876">MEFTRHYLPMEWEERWRKEKERRRSRLEEGEEETEADDRRLRWIVAYNNQQMGMTGLDRKIKAGVRRQNDSPTSQGKHQEEKEKQSEEQGYDEKLFVYCRHTYPRLIFNILEQLKESSLLTNLTLSTEEGQFLYAHTLVVAAVSSLVYQKMHNWYEKMGMRSERSDIQILPEISISLGPEVGRVGLAAVLDFAYTGAIAALNKDTLAQIKAAATSLGVPRVLELCLEEEEKMRKGAEDKAEEKKVTADEQMMLSLQSIRQLWNERVGCDVELEAGGTSFHVHRVLLAASSDYFRGMFTSGMKESQQSTVILPFLKASELEALIGCSYTGSIHLNWGRVFEITSTALQLQFHVSLSLCLDFLEQEMDEHSCLDVVSFAEAYGMKELLEMTNDFILRNFQEISMTQKFLDLPVKKLHYLLHCDGLCAPSELAVFRAVVAWVEADPAERLAHAQELMNGVRFPLMTFKEFREVRAINLRMECSSDTEIDLYGSALKEFGFSLPESKNQCRIRQPKEALVLVGGDQLDPDVGNRLPSRQLWFANSLRSGTGMVKSIEWRVLGDLPEKPRFRHGVGVMDGKLYVVGGCEFYIRGDMLKSTYRYDPMQDQWQRLADMQEYRSNLTVVVRGSNLYAIGGDMDINTNLGSVEVYSPVSDTWSFTKPLGQALSGHAATVWDGEIYISGGFNSSYQCLSSMSMYHPDGGTTCLAEMSQDRAQHCMDGLRSTGGLCVVGGVCNLSTFYTDQLACEVYHPGSNCWSSIAPLAIPHVGAASVVLEEKLYVLGGYCQEDYRETRLVHRYDHSLQRWQNMGNMPGPNTDIRACLLHLPQHLRH</sequence>
<dbReference type="Gene3D" id="3.30.710.10">
    <property type="entry name" value="Potassium Channel Kv1.1, Chain A"/>
    <property type="match status" value="2"/>
</dbReference>
<dbReference type="AlphaFoldDB" id="A0ABD0WEK1"/>
<dbReference type="PANTHER" id="PTHR45632:SF14">
    <property type="entry name" value="KELCH-LIKE PROTEIN 33"/>
    <property type="match status" value="1"/>
</dbReference>
<dbReference type="SUPFAM" id="SSF117281">
    <property type="entry name" value="Kelch motif"/>
    <property type="match status" value="1"/>
</dbReference>
<dbReference type="InterPro" id="IPR011333">
    <property type="entry name" value="SKP1/BTB/POZ_sf"/>
</dbReference>
<dbReference type="InterPro" id="IPR011705">
    <property type="entry name" value="BACK"/>
</dbReference>
<dbReference type="Pfam" id="PF00651">
    <property type="entry name" value="BTB"/>
    <property type="match status" value="1"/>
</dbReference>
<evidence type="ECO:0000313" key="5">
    <source>
        <dbReference type="EMBL" id="KAL0970099.1"/>
    </source>
</evidence>
<dbReference type="InterPro" id="IPR056737">
    <property type="entry name" value="Beta-prop_ATRN-MKLN-like"/>
</dbReference>
<keyword evidence="2" id="KW-0677">Repeat</keyword>
<name>A0ABD0WEK1_UMBPY</name>
<feature type="region of interest" description="Disordered" evidence="3">
    <location>
        <begin position="58"/>
        <end position="88"/>
    </location>
</feature>
<feature type="region of interest" description="Disordered" evidence="3">
    <location>
        <begin position="17"/>
        <end position="37"/>
    </location>
</feature>
<evidence type="ECO:0000313" key="6">
    <source>
        <dbReference type="Proteomes" id="UP001557470"/>
    </source>
</evidence>
<dbReference type="InterPro" id="IPR015915">
    <property type="entry name" value="Kelch-typ_b-propeller"/>
</dbReference>
<feature type="domain" description="BTB" evidence="4">
    <location>
        <begin position="121"/>
        <end position="202"/>
    </location>
</feature>
<dbReference type="Pfam" id="PF07707">
    <property type="entry name" value="BACK"/>
    <property type="match status" value="1"/>
</dbReference>
<dbReference type="Pfam" id="PF24981">
    <property type="entry name" value="Beta-prop_ATRN-LZTR1"/>
    <property type="match status" value="1"/>
</dbReference>
<dbReference type="InterPro" id="IPR006652">
    <property type="entry name" value="Kelch_1"/>
</dbReference>
<dbReference type="PROSITE" id="PS50097">
    <property type="entry name" value="BTB"/>
    <property type="match status" value="2"/>
</dbReference>
<dbReference type="Pfam" id="PF21536">
    <property type="entry name" value="BTB_KLHL33"/>
    <property type="match status" value="1"/>
</dbReference>
<keyword evidence="6" id="KW-1185">Reference proteome</keyword>
<dbReference type="SMART" id="SM00612">
    <property type="entry name" value="Kelch"/>
    <property type="match status" value="5"/>
</dbReference>
<protein>
    <recommendedName>
        <fullName evidence="4">BTB domain-containing protein</fullName>
    </recommendedName>
</protein>